<feature type="chain" id="PRO_5014863774" evidence="1">
    <location>
        <begin position="27"/>
        <end position="336"/>
    </location>
</feature>
<organism evidence="2 3">
    <name type="scientific">Bradyrhizobium forestalis</name>
    <dbReference type="NCBI Taxonomy" id="1419263"/>
    <lineage>
        <taxon>Bacteria</taxon>
        <taxon>Pseudomonadati</taxon>
        <taxon>Pseudomonadota</taxon>
        <taxon>Alphaproteobacteria</taxon>
        <taxon>Hyphomicrobiales</taxon>
        <taxon>Nitrobacteraceae</taxon>
        <taxon>Bradyrhizobium</taxon>
    </lineage>
</organism>
<evidence type="ECO:0000256" key="1">
    <source>
        <dbReference type="SAM" id="SignalP"/>
    </source>
</evidence>
<protein>
    <submittedName>
        <fullName evidence="2">Uncharacterized protein</fullName>
    </submittedName>
</protein>
<keyword evidence="3" id="KW-1185">Reference proteome</keyword>
<dbReference type="EMBL" id="PGVG01000003">
    <property type="protein sequence ID" value="PJG56120.1"/>
    <property type="molecule type" value="Genomic_DNA"/>
</dbReference>
<evidence type="ECO:0000313" key="2">
    <source>
        <dbReference type="EMBL" id="PJG56120.1"/>
    </source>
</evidence>
<comment type="caution">
    <text evidence="2">The sequence shown here is derived from an EMBL/GenBank/DDBJ whole genome shotgun (WGS) entry which is preliminary data.</text>
</comment>
<gene>
    <name evidence="2" type="ORF">CVM73_04695</name>
</gene>
<dbReference type="Proteomes" id="UP000231194">
    <property type="component" value="Unassembled WGS sequence"/>
</dbReference>
<reference evidence="2 3" key="1">
    <citation type="submission" date="2017-11" db="EMBL/GenBank/DDBJ databases">
        <title>Bradyrhizobium forestalis sp. nov., an efficient nitrogen-fixing bacterium isolated from nodules of forest legume species in the Amazon.</title>
        <authorList>
            <person name="Costa E.M."/>
            <person name="Guimaraes A."/>
            <person name="Carvalho T.S."/>
            <person name="Rodrigues T.L."/>
            <person name="Ribeiro P.R.A."/>
            <person name="Lebbe L."/>
            <person name="Willems A."/>
            <person name="Moreira F.M.S."/>
        </authorList>
    </citation>
    <scope>NUCLEOTIDE SEQUENCE [LARGE SCALE GENOMIC DNA]</scope>
    <source>
        <strain evidence="2 3">INPA54B</strain>
    </source>
</reference>
<proteinExistence type="predicted"/>
<evidence type="ECO:0000313" key="3">
    <source>
        <dbReference type="Proteomes" id="UP000231194"/>
    </source>
</evidence>
<feature type="signal peptide" evidence="1">
    <location>
        <begin position="1"/>
        <end position="26"/>
    </location>
</feature>
<dbReference type="AlphaFoldDB" id="A0A2M8RE81"/>
<name>A0A2M8RE81_9BRAD</name>
<dbReference type="RefSeq" id="WP_100230848.1">
    <property type="nucleotide sequence ID" value="NZ_PGVG01000003.1"/>
</dbReference>
<sequence>MMQPIVRNSLLVLFVGLLCAGTITLAQDDITARGIEAFRDTCLRPDVRSETIYQWAADKDLKIVQGQGPERAGGKQLTWEVARSGDATVLLQAYINSPGHLHCSVYFSEQRDSRKQVEAFFLEEMKRHPNAQQLQPGAGPGSTAYTFIDEKVLYGYFDGRKNDQDKPHIFLTAFGPLRPSNTTVPRSFATQERSYRLFVTACLARFPDIESIGEYAVHDLGWKSQSALQTQPYHNEWSLWDPFDEMGPYALELIRLNGFKSCALHFDLRAAVPMERLIRSFALVHADARYRNLPRKPNEQIEYYSGLIGGTQTLLSLRTDEAGRHGELRVFVETPH</sequence>
<keyword evidence="1" id="KW-0732">Signal</keyword>
<accession>A0A2M8RE81</accession>